<accession>A0A9P4PWV4</accession>
<name>A0A9P4PWV4_9PEZI</name>
<proteinExistence type="predicted"/>
<comment type="caution">
    <text evidence="8">The sequence shown here is derived from an EMBL/GenBank/DDBJ whole genome shotgun (WGS) entry which is preliminary data.</text>
</comment>
<keyword evidence="3" id="KW-0808">Transferase</keyword>
<dbReference type="AlphaFoldDB" id="A0A9P4PWV4"/>
<dbReference type="GO" id="GO:0016020">
    <property type="term" value="C:membrane"/>
    <property type="evidence" value="ECO:0007669"/>
    <property type="project" value="UniProtKB-SubCell"/>
</dbReference>
<organism evidence="8 9">
    <name type="scientific">Polychaeton citri CBS 116435</name>
    <dbReference type="NCBI Taxonomy" id="1314669"/>
    <lineage>
        <taxon>Eukaryota</taxon>
        <taxon>Fungi</taxon>
        <taxon>Dikarya</taxon>
        <taxon>Ascomycota</taxon>
        <taxon>Pezizomycotina</taxon>
        <taxon>Dothideomycetes</taxon>
        <taxon>Dothideomycetidae</taxon>
        <taxon>Capnodiales</taxon>
        <taxon>Capnodiaceae</taxon>
        <taxon>Polychaeton</taxon>
    </lineage>
</organism>
<dbReference type="InterPro" id="IPR029044">
    <property type="entry name" value="Nucleotide-diphossugar_trans"/>
</dbReference>
<evidence type="ECO:0000256" key="1">
    <source>
        <dbReference type="ARBA" id="ARBA00004370"/>
    </source>
</evidence>
<evidence type="ECO:0000256" key="6">
    <source>
        <dbReference type="ARBA" id="ARBA00023136"/>
    </source>
</evidence>
<keyword evidence="5" id="KW-1133">Transmembrane helix</keyword>
<dbReference type="Gene3D" id="3.90.550.10">
    <property type="entry name" value="Spore Coat Polysaccharide Biosynthesis Protein SpsA, Chain A"/>
    <property type="match status" value="1"/>
</dbReference>
<gene>
    <name evidence="8" type="ORF">K431DRAFT_208559</name>
</gene>
<evidence type="ECO:0000256" key="3">
    <source>
        <dbReference type="ARBA" id="ARBA00022679"/>
    </source>
</evidence>
<dbReference type="GO" id="GO:0016757">
    <property type="term" value="F:glycosyltransferase activity"/>
    <property type="evidence" value="ECO:0007669"/>
    <property type="project" value="UniProtKB-KW"/>
</dbReference>
<protein>
    <submittedName>
        <fullName evidence="8">Glycosyltransferase family 2 protein</fullName>
    </submittedName>
</protein>
<keyword evidence="7" id="KW-0325">Glycoprotein</keyword>
<dbReference type="InterPro" id="IPR052427">
    <property type="entry name" value="Glycosyltrans_GT2/GT47"/>
</dbReference>
<evidence type="ECO:0000313" key="8">
    <source>
        <dbReference type="EMBL" id="KAF2716403.1"/>
    </source>
</evidence>
<keyword evidence="2" id="KW-0328">Glycosyltransferase</keyword>
<comment type="subcellular location">
    <subcellularLocation>
        <location evidence="1">Membrane</location>
    </subcellularLocation>
</comment>
<keyword evidence="4" id="KW-0812">Transmembrane</keyword>
<keyword evidence="6" id="KW-0472">Membrane</keyword>
<evidence type="ECO:0000256" key="7">
    <source>
        <dbReference type="ARBA" id="ARBA00023180"/>
    </source>
</evidence>
<evidence type="ECO:0000313" key="9">
    <source>
        <dbReference type="Proteomes" id="UP000799441"/>
    </source>
</evidence>
<dbReference type="Pfam" id="PF13641">
    <property type="entry name" value="Glyco_tranf_2_3"/>
    <property type="match status" value="1"/>
</dbReference>
<dbReference type="OrthoDB" id="2849215at2759"/>
<dbReference type="EMBL" id="MU003877">
    <property type="protein sequence ID" value="KAF2716403.1"/>
    <property type="molecule type" value="Genomic_DNA"/>
</dbReference>
<reference evidence="8" key="1">
    <citation type="journal article" date="2020" name="Stud. Mycol.">
        <title>101 Dothideomycetes genomes: a test case for predicting lifestyles and emergence of pathogens.</title>
        <authorList>
            <person name="Haridas S."/>
            <person name="Albert R."/>
            <person name="Binder M."/>
            <person name="Bloem J."/>
            <person name="Labutti K."/>
            <person name="Salamov A."/>
            <person name="Andreopoulos B."/>
            <person name="Baker S."/>
            <person name="Barry K."/>
            <person name="Bills G."/>
            <person name="Bluhm B."/>
            <person name="Cannon C."/>
            <person name="Castanera R."/>
            <person name="Culley D."/>
            <person name="Daum C."/>
            <person name="Ezra D."/>
            <person name="Gonzalez J."/>
            <person name="Henrissat B."/>
            <person name="Kuo A."/>
            <person name="Liang C."/>
            <person name="Lipzen A."/>
            <person name="Lutzoni F."/>
            <person name="Magnuson J."/>
            <person name="Mondo S."/>
            <person name="Nolan M."/>
            <person name="Ohm R."/>
            <person name="Pangilinan J."/>
            <person name="Park H.-J."/>
            <person name="Ramirez L."/>
            <person name="Alfaro M."/>
            <person name="Sun H."/>
            <person name="Tritt A."/>
            <person name="Yoshinaga Y."/>
            <person name="Zwiers L.-H."/>
            <person name="Turgeon B."/>
            <person name="Goodwin S."/>
            <person name="Spatafora J."/>
            <person name="Crous P."/>
            <person name="Grigoriev I."/>
        </authorList>
    </citation>
    <scope>NUCLEOTIDE SEQUENCE</scope>
    <source>
        <strain evidence="8">CBS 116435</strain>
    </source>
</reference>
<dbReference type="Proteomes" id="UP000799441">
    <property type="component" value="Unassembled WGS sequence"/>
</dbReference>
<dbReference type="SUPFAM" id="SSF53448">
    <property type="entry name" value="Nucleotide-diphospho-sugar transferases"/>
    <property type="match status" value="1"/>
</dbReference>
<keyword evidence="9" id="KW-1185">Reference proteome</keyword>
<evidence type="ECO:0000256" key="4">
    <source>
        <dbReference type="ARBA" id="ARBA00022692"/>
    </source>
</evidence>
<dbReference type="PANTHER" id="PTHR47844:SF1">
    <property type="entry name" value="EXOSTOSIN-LIKE 2"/>
    <property type="match status" value="1"/>
</dbReference>
<evidence type="ECO:0000256" key="2">
    <source>
        <dbReference type="ARBA" id="ARBA00022676"/>
    </source>
</evidence>
<evidence type="ECO:0000256" key="5">
    <source>
        <dbReference type="ARBA" id="ARBA00022989"/>
    </source>
</evidence>
<feature type="non-terminal residue" evidence="8">
    <location>
        <position position="1"/>
    </location>
</feature>
<feature type="non-terminal residue" evidence="8">
    <location>
        <position position="396"/>
    </location>
</feature>
<dbReference type="PANTHER" id="PTHR47844">
    <property type="entry name" value="SYNTHASE CPS1, PUTATIVE (AFU_ORTHOLOGUE AFUA_7G02500)-RELATED"/>
    <property type="match status" value="1"/>
</dbReference>
<sequence>LFLLSFSARYLRVFIGFYAYTTCKPYPVKDRPKFNTRDTTVVVPTTFKDEREITKCLECIHACSPERIIIVTANANTGLVRELCRRIHIFNVEVLGVEKLNKRDQMIKALQHVHTGIVVFADDDVFWPDQYLRYLLAIFENPKAGAGGTRQRVRRNAHPNIWNLLGISYLERRVWNNICTNAVDGSVSTLSGRTAAYRTKILKDNDFFEYFTTDSWLGRKLNTDDDKCLTRYVYSHGWDIVIQSDPRSIIQTTLEDNPKYIAQCNRWARAHWRGNFTVMTNESYWRSDRYWWGFLVIYLCQFQTPALLVDGSMMTLLSIAIQDNSGATRLACFTAFCLWVLFTKTMKMVPHFCRHPQDLIFLPALWCFSYLHGFINIYALCTLHNTLWGSQKLDEL</sequence>